<evidence type="ECO:0000256" key="1">
    <source>
        <dbReference type="SAM" id="Phobius"/>
    </source>
</evidence>
<accession>A0A2K0XN33</accession>
<protein>
    <recommendedName>
        <fullName evidence="4">Tellurium resistance protein TerC</fullName>
    </recommendedName>
</protein>
<evidence type="ECO:0000313" key="3">
    <source>
        <dbReference type="Proteomes" id="UP000236634"/>
    </source>
</evidence>
<evidence type="ECO:0000313" key="2">
    <source>
        <dbReference type="EMBL" id="PNP95942.1"/>
    </source>
</evidence>
<keyword evidence="1" id="KW-1133">Transmembrane helix</keyword>
<feature type="transmembrane region" description="Helical" evidence="1">
    <location>
        <begin position="192"/>
        <end position="210"/>
    </location>
</feature>
<gene>
    <name evidence="2" type="ORF">BFS16_02485</name>
</gene>
<name>A0A2K0XN33_9BACT</name>
<sequence>MEAASEKNELTAERSLEIISRTLEESRRTITRGSWKSMMLWGISVMVIALVVGHFWAHSSMGPGANGLWGALGLVSLGERWANRNKPKLSETFVSKTLGYVWGSMGVMAGTLGFVLGMIAFFQIHVPVLVPDAASQVHTYYVPITAIIILLMGIAGMTSGKILDSKIITYCGFIAGMVGCMLALVMPGPTEMLVLAGVSAVGLILPAWIIKQKEV</sequence>
<dbReference type="RefSeq" id="WP_103002635.1">
    <property type="nucleotide sequence ID" value="NZ_NBAX01000002.1"/>
</dbReference>
<feature type="transmembrane region" description="Helical" evidence="1">
    <location>
        <begin position="138"/>
        <end position="155"/>
    </location>
</feature>
<feature type="transmembrane region" description="Helical" evidence="1">
    <location>
        <begin position="100"/>
        <end position="126"/>
    </location>
</feature>
<dbReference type="EMBL" id="NBAX01000002">
    <property type="protein sequence ID" value="PNP95942.1"/>
    <property type="molecule type" value="Genomic_DNA"/>
</dbReference>
<feature type="transmembrane region" description="Helical" evidence="1">
    <location>
        <begin position="167"/>
        <end position="186"/>
    </location>
</feature>
<comment type="caution">
    <text evidence="2">The sequence shown here is derived from an EMBL/GenBank/DDBJ whole genome shotgun (WGS) entry which is preliminary data.</text>
</comment>
<feature type="transmembrane region" description="Helical" evidence="1">
    <location>
        <begin position="38"/>
        <end position="57"/>
    </location>
</feature>
<evidence type="ECO:0008006" key="4">
    <source>
        <dbReference type="Google" id="ProtNLM"/>
    </source>
</evidence>
<feature type="transmembrane region" description="Helical" evidence="1">
    <location>
        <begin position="63"/>
        <end position="79"/>
    </location>
</feature>
<organism evidence="2 3">
    <name type="scientific">Hoylesella timonensis</name>
    <dbReference type="NCBI Taxonomy" id="386414"/>
    <lineage>
        <taxon>Bacteria</taxon>
        <taxon>Pseudomonadati</taxon>
        <taxon>Bacteroidota</taxon>
        <taxon>Bacteroidia</taxon>
        <taxon>Bacteroidales</taxon>
        <taxon>Prevotellaceae</taxon>
        <taxon>Hoylesella</taxon>
    </lineage>
</organism>
<dbReference type="AlphaFoldDB" id="A0A2K0XN33"/>
<dbReference type="Proteomes" id="UP000236634">
    <property type="component" value="Unassembled WGS sequence"/>
</dbReference>
<proteinExistence type="predicted"/>
<keyword evidence="1" id="KW-0472">Membrane</keyword>
<reference evidence="2 3" key="1">
    <citation type="submission" date="2017-03" db="EMBL/GenBank/DDBJ databases">
        <authorList>
            <person name="Afonso C.L."/>
            <person name="Miller P.J."/>
            <person name="Scott M.A."/>
            <person name="Spackman E."/>
            <person name="Goraichik I."/>
            <person name="Dimitrov K.M."/>
            <person name="Suarez D.L."/>
            <person name="Swayne D.E."/>
        </authorList>
    </citation>
    <scope>NUCLEOTIDE SEQUENCE [LARGE SCALE GENOMIC DNA]</scope>
    <source>
        <strain evidence="2 3">DNF00076</strain>
    </source>
</reference>
<keyword evidence="1" id="KW-0812">Transmembrane</keyword>